<feature type="transmembrane region" description="Helical" evidence="2">
    <location>
        <begin position="2493"/>
        <end position="2513"/>
    </location>
</feature>
<accession>A0A6S7KK94</accession>
<dbReference type="PANTHER" id="PTHR46953:SF1">
    <property type="entry name" value="G-PROTEIN COUPLED RECEPTOR MTH-LIKE 1-RELATED"/>
    <property type="match status" value="1"/>
</dbReference>
<evidence type="ECO:0000256" key="2">
    <source>
        <dbReference type="SAM" id="Phobius"/>
    </source>
</evidence>
<comment type="caution">
    <text evidence="3">The sequence shown here is derived from an EMBL/GenBank/DDBJ whole genome shotgun (WGS) entry which is preliminary data.</text>
</comment>
<dbReference type="Gene3D" id="1.20.1070.10">
    <property type="entry name" value="Rhodopsin 7-helix transmembrane proteins"/>
    <property type="match status" value="1"/>
</dbReference>
<keyword evidence="4" id="KW-1185">Reference proteome</keyword>
<feature type="transmembrane region" description="Helical" evidence="2">
    <location>
        <begin position="2461"/>
        <end position="2481"/>
    </location>
</feature>
<evidence type="ECO:0000313" key="4">
    <source>
        <dbReference type="Proteomes" id="UP001152795"/>
    </source>
</evidence>
<dbReference type="PANTHER" id="PTHR46953">
    <property type="entry name" value="G-PROTEIN COUPLED RECEPTOR MTH-LIKE 1-RELATED"/>
    <property type="match status" value="1"/>
</dbReference>
<feature type="transmembrane region" description="Helical" evidence="2">
    <location>
        <begin position="2182"/>
        <end position="2203"/>
    </location>
</feature>
<feature type="compositionally biased region" description="Polar residues" evidence="1">
    <location>
        <begin position="109"/>
        <end position="119"/>
    </location>
</feature>
<dbReference type="OrthoDB" id="6134459at2759"/>
<keyword evidence="2" id="KW-1133">Transmembrane helix</keyword>
<reference evidence="3" key="1">
    <citation type="submission" date="2020-04" db="EMBL/GenBank/DDBJ databases">
        <authorList>
            <person name="Alioto T."/>
            <person name="Alioto T."/>
            <person name="Gomez Garrido J."/>
        </authorList>
    </citation>
    <scope>NUCLEOTIDE SEQUENCE</scope>
    <source>
        <strain evidence="3">A484AB</strain>
    </source>
</reference>
<dbReference type="EMBL" id="CACRXK020011165">
    <property type="protein sequence ID" value="CAB4020878.1"/>
    <property type="molecule type" value="Genomic_DNA"/>
</dbReference>
<protein>
    <submittedName>
        <fullName evidence="3">Uncharacterized protein</fullName>
    </submittedName>
</protein>
<name>A0A6S7KK94_PARCT</name>
<organism evidence="3 4">
    <name type="scientific">Paramuricea clavata</name>
    <name type="common">Red gorgonian</name>
    <name type="synonym">Violescent sea-whip</name>
    <dbReference type="NCBI Taxonomy" id="317549"/>
    <lineage>
        <taxon>Eukaryota</taxon>
        <taxon>Metazoa</taxon>
        <taxon>Cnidaria</taxon>
        <taxon>Anthozoa</taxon>
        <taxon>Octocorallia</taxon>
        <taxon>Malacalcyonacea</taxon>
        <taxon>Plexauridae</taxon>
        <taxon>Paramuricea</taxon>
    </lineage>
</organism>
<evidence type="ECO:0000313" key="3">
    <source>
        <dbReference type="EMBL" id="CAB4020878.1"/>
    </source>
</evidence>
<feature type="transmembrane region" description="Helical" evidence="2">
    <location>
        <begin position="2420"/>
        <end position="2440"/>
    </location>
</feature>
<dbReference type="InterPro" id="IPR052808">
    <property type="entry name" value="GPCR_Mth-like"/>
</dbReference>
<feature type="transmembrane region" description="Helical" evidence="2">
    <location>
        <begin position="2260"/>
        <end position="2281"/>
    </location>
</feature>
<evidence type="ECO:0000256" key="1">
    <source>
        <dbReference type="SAM" id="MobiDB-lite"/>
    </source>
</evidence>
<feature type="region of interest" description="Disordered" evidence="1">
    <location>
        <begin position="109"/>
        <end position="137"/>
    </location>
</feature>
<feature type="transmembrane region" description="Helical" evidence="2">
    <location>
        <begin position="2223"/>
        <end position="2239"/>
    </location>
</feature>
<keyword evidence="2" id="KW-0472">Membrane</keyword>
<keyword evidence="2" id="KW-0812">Transmembrane</keyword>
<feature type="transmembrane region" description="Helical" evidence="2">
    <location>
        <begin position="2146"/>
        <end position="2170"/>
    </location>
</feature>
<gene>
    <name evidence="3" type="ORF">PACLA_8A021839</name>
</gene>
<feature type="transmembrane region" description="Helical" evidence="2">
    <location>
        <begin position="9"/>
        <end position="29"/>
    </location>
</feature>
<dbReference type="Proteomes" id="UP001152795">
    <property type="component" value="Unassembled WGS sequence"/>
</dbReference>
<sequence length="2543" mass="302773">MGLGFSFRLLYRVVFFSFCLIFACFYYGGGSEYDRRENKTEQNKLKDEFKAKPLNVDVSLEQDERVPNFTENAKQIDGRKTWKKTDLSKMIRKGNAMKTLESKTIQKSPVLPFSTSSPSEVKVPREESTTISHSNKTEWQNDSIKNISSLDNQFFHQNDLRETAKSETFASLTTQHLRNKREIDSKSEYTQEDLLMCNDSTINVTYDDEYKVGTDFSIFYKNKVYDYTEYQVLNDSIKICNSTDKFVRNIWKVRNKWVKASMLRKSCNKPIRISGLYRDYYIVNKQFIVYSGGNGQYLTRNNYWVEDGKPYTCDEKLRPKSTEYTQEDLLMCNDSIINIKYDDEYKVRTDFSILYKNMVYDYAEYRVLNDSIKICNSTDNYVKNISKVRNKWVKARIHNKSCKKPIRESWLNRKYYIVSKQFTVYSAGEGQYFTRNEYGVEDGKPSTCDEKFKPESTEYTQEDLLMCNDSIINIKYDDEYKVRTDFSILYKNMVYDYAEYRVLNDSIKICNSTDNYVKNISKVRNKWVKARIHNKSCKKPIRESWLNRKYYIVSKQFTVYSAGEGQYFTRNEYGVEDGKPSTCDEKFKPESTEYTQEDLLMCNDSIINIKYDDEYKVRTDFSILYKNKAYDYTEYRVLNDSIKICNSTDNYLRNIWKVRNKWVKARIHQKSCNKPIREKVKTESTEYTQEDLLTCNDSIINIKYDDEYKVRTDFSILYKNKVYDYTEHRVLNDSIKICNSTDNYVKNVSKVRNKWVKARIHQKSCKKPIRDSWLNRKYYIVNKQFTVYSAGEAQYFTRNEYGVEDGKPSTCDEKFRPESTEYTQEDLLMCNDSIINIKYHEEYKVRTDFSILYKNMVYDNSEYRILNDGIKICNSTNNYVKNIWKLRNKWVKETMHEKSCNKLFRTFRFPRKYYTVNKQFTVYLAPNSQYFTRNNYEVHDGKPYICREKFRPTSTEYTPEDLLKCNDSIINIKYGDEYKVWDNFSILYKNMVYDYSEYRVLNDSIKICNSTDNYLRNIWKLRNDWVKERMHKKSCNKPIGGSSLYREYYIVNKQFTVYLAATSQYFTRNEYGVEDGKPSTCNEKLKPESTEYTQEDLLMCNDSIINIKYDDEYKVRTDFSIFYKNMVYDYTEYRVLNDSIKICNSTDNYLRIIWTVRNDWVKERMHQKSCNKPIRESSLYREYYIVNKQFTVYLAATSQYFTRNEYGVEDGKPSTCNEKLKPESTEYTQEDLLMCNDSIINIKYDDEYKVRTDFSILYKNMVYDYTEYRVLNDGINICNSTDNYVKNIWKLRNNCVKASIQQKSCKKPIRESRLNRKYYIVNKQFTVYFAATSQYFTRNDYGVRDGKPHTCDEKFKTKSTEYTRDDLLLCNDSIINIKYDDEYKVRTDFSILYKNMVYDYTEYRVLNDGIKICNSTDNYVRNIWTVRNKCVKEKMHRKSCNKPIRESSLYREYYIVNKQFTVYLAATSQYFTRNEYGVEDGKPSTCDEKLKPESTEYIQEDLLMCNDSIINIKYDDEYKVRTDFSILYKNMVYDYTEYRVLNDSIKICNSTDNYLRNIWTLRNDWVKERMHLKSCNKRIRESSLYREYYIVNKQFTVYLTATSQYFKRNDYGVRDGQLSICKEKLRTISTEYTQEDLLMCNDSIINIKCDDEYKVRTDFSILYKNMVYDYTEYRVLNDSIKICNSSDNYVKNIWKVRNKWVKAQMHRKICNNPIMSFSLIRAYYTVNKQFTVYFAVTSQYFTRNDYGVYDGKPYLCDEKFKPESLLTKYSQKDLLMCNDSIINIKYDDEYKVRTDFSILYKNMVYDYTEYRVLNDGIKICNSTDNYVKNIWKLRNDWVKGGMHQKSCNEPITYIQFDRQEYTVLKNFRVLILATKKLITKYDYAVFKGKITTCVTECAKFTFTIMYEGEYKVWNNFSMMYQGRMYSYDEYRITDDGLQICNSSDRLIKEKWRNFIVSEKITIAFKHCNVSVDGFYSENYTLHTNFTVFFKPTNQNFTRQDYGVILGYFAICSRKLRLSCNDDLVKVKYGEQYNVFKNFSVVHNKKIYDYREYRFSHDSLEMCGSNDSRVQAIWRTRNSWQKSLPASCYRSYKLNERYYIVSKQFAVYSADNGQYFKRNDYAVIDGKPYVCGKENLRPIDVISNFKIIIAPLCALALSIISLLLLLIVYCMLPELRTLPGLNLMSFSFALLLWQTYLVVFLSLYSHVGKLFEIPCARLFVVNKFMTYGIIMNAAVNIYHLRKTFCGNTLVKSDELKKWNRFLKYSFFSWGVPVIITIVYIVLVKKDVLRFDQHNASVKNAVQSSLKFYRHVFANGNHENATGNEIRIYQRIASFKKNIQSKFNQSTVPWKEDATEDDARIYQPIVSLKKDVQSSLKFYERIVFANGNGKDDDARMYQQISGDCINGRITPDWSTAVDVYCLQGSLLLYIIGMFILTAYRIRQKLKASGNIAQKSNIVKRRKFVILLKLSTTTALSYWFPLFISRIVDFDFDIKIALYTVTLLTGAYIGIAFVFTQRNYQLLKKKYFPAKNKPPVRPNEIPLNRL</sequence>
<proteinExistence type="predicted"/>